<evidence type="ECO:0000256" key="3">
    <source>
        <dbReference type="ARBA" id="ARBA00022840"/>
    </source>
</evidence>
<dbReference type="VEuPathDB" id="FungiDB:H310_13358"/>
<dbReference type="Gene3D" id="1.10.510.10">
    <property type="entry name" value="Transferase(Phosphotransferase) domain 1"/>
    <property type="match status" value="1"/>
</dbReference>
<feature type="transmembrane region" description="Helical" evidence="5">
    <location>
        <begin position="349"/>
        <end position="374"/>
    </location>
</feature>
<feature type="chain" id="PRO_5001534283" evidence="6">
    <location>
        <begin position="24"/>
        <end position="693"/>
    </location>
</feature>
<keyword evidence="8" id="KW-0418">Kinase</keyword>
<dbReference type="InterPro" id="IPR017441">
    <property type="entry name" value="Protein_kinase_ATP_BS"/>
</dbReference>
<proteinExistence type="predicted"/>
<dbReference type="PANTHER" id="PTHR44329">
    <property type="entry name" value="SERINE/THREONINE-PROTEIN KINASE TNNI3K-RELATED"/>
    <property type="match status" value="1"/>
</dbReference>
<evidence type="ECO:0000256" key="4">
    <source>
        <dbReference type="PROSITE-ProRule" id="PRU10141"/>
    </source>
</evidence>
<evidence type="ECO:0000256" key="1">
    <source>
        <dbReference type="ARBA" id="ARBA00022527"/>
    </source>
</evidence>
<dbReference type="GeneID" id="20090408"/>
<dbReference type="SUPFAM" id="SSF56112">
    <property type="entry name" value="Protein kinase-like (PK-like)"/>
    <property type="match status" value="1"/>
</dbReference>
<dbReference type="STRING" id="157072.A0A024TFD8"/>
<dbReference type="EMBL" id="KI914001">
    <property type="protein sequence ID" value="ETV92301.1"/>
    <property type="molecule type" value="Genomic_DNA"/>
</dbReference>
<dbReference type="GO" id="GO:0005524">
    <property type="term" value="F:ATP binding"/>
    <property type="evidence" value="ECO:0007669"/>
    <property type="project" value="UniProtKB-UniRule"/>
</dbReference>
<keyword evidence="3 4" id="KW-0067">ATP-binding</keyword>
<keyword evidence="1" id="KW-0723">Serine/threonine-protein kinase</keyword>
<dbReference type="GO" id="GO:0004674">
    <property type="term" value="F:protein serine/threonine kinase activity"/>
    <property type="evidence" value="ECO:0007669"/>
    <property type="project" value="UniProtKB-KW"/>
</dbReference>
<gene>
    <name evidence="8" type="ORF">H310_13358</name>
</gene>
<dbReference type="eggNOG" id="KOG0192">
    <property type="taxonomic scope" value="Eukaryota"/>
</dbReference>
<dbReference type="OrthoDB" id="72260at2759"/>
<feature type="binding site" evidence="4">
    <location>
        <position position="447"/>
    </location>
    <ligand>
        <name>ATP</name>
        <dbReference type="ChEBI" id="CHEBI:30616"/>
    </ligand>
</feature>
<feature type="signal peptide" evidence="6">
    <location>
        <begin position="1"/>
        <end position="23"/>
    </location>
</feature>
<keyword evidence="5" id="KW-1133">Transmembrane helix</keyword>
<protein>
    <submittedName>
        <fullName evidence="8">TKL protein kinase</fullName>
    </submittedName>
</protein>
<name>A0A024TFD8_9STRA</name>
<keyword evidence="2 4" id="KW-0547">Nucleotide-binding</keyword>
<sequence length="693" mass="75221">MLARETMVAAAVLAAISIHPATPASTVCPYGKLPSAFNSVIVSDPSLCPPTNLTCVVDRSCKYIGGSDTVSWNAIGDYSGLPPNRTAWSFNGGAVCVNVNAAQFPSTITTLKLSNMTFPPDLVKPTWPAKLKELFIETTNISTIPTNLPSTLSLLFLGGNYLVDAAELNYLPRSVTQLSLENNDYTALANLDWSNMTQVYVRRPTVVSSGGMTRYLSRNPKLKALSNITFSSKIKNLNLENLSLTSWIMDPLTFVALNSSLQPNNTAEDSTFTDGSKAFTGYNYYNLAITTSMSECSSYRGTLTELWPDKRFRNFKYKDSVFTVCVLPSAATTAVPTASRTPGDEGGGLGTSAIVGLAAGVGIVVVGAVIFVCVRRRRAAKPKSPVFETMSTPGTLAGTATSIDVNMNCLQLVRISNNELVVGPQIGAGAFASVHKGQFQGRAVAVKVLLKDRITTAYVQSFVDEIVLMSQFDSPHVVNLIGAAWTRVADVKCVMELMDGGDLKDFLDHHTPAQFPWADKYIHVLSIVDGLSYLHSMNIVHRDLKSRNVLLDSTKGTKLTDFGISKEDIQATMTVGVGTFRWMAPEMLQDKGYGVSADMYSFGMVLSEFDTHRTPYVDLKNPITRQPLADSAIILKVVSGSIRPTFTSDCPAWIVDLASKCLLLDPSQRPTAMQVSHTIRSKLKELSTRLFSI</sequence>
<dbReference type="PANTHER" id="PTHR44329:SF214">
    <property type="entry name" value="PROTEIN KINASE DOMAIN-CONTAINING PROTEIN"/>
    <property type="match status" value="1"/>
</dbReference>
<dbReference type="PRINTS" id="PR00109">
    <property type="entry name" value="TYRKINASE"/>
</dbReference>
<accession>A0A024TFD8</accession>
<evidence type="ECO:0000259" key="7">
    <source>
        <dbReference type="PROSITE" id="PS50011"/>
    </source>
</evidence>
<keyword evidence="6" id="KW-0732">Signal</keyword>
<dbReference type="RefSeq" id="XP_008879052.1">
    <property type="nucleotide sequence ID" value="XM_008880830.1"/>
</dbReference>
<dbReference type="Gene3D" id="3.80.10.10">
    <property type="entry name" value="Ribonuclease Inhibitor"/>
    <property type="match status" value="1"/>
</dbReference>
<dbReference type="SUPFAM" id="SSF52058">
    <property type="entry name" value="L domain-like"/>
    <property type="match status" value="1"/>
</dbReference>
<reference evidence="8" key="1">
    <citation type="submission" date="2013-12" db="EMBL/GenBank/DDBJ databases">
        <title>The Genome Sequence of Aphanomyces invadans NJM9701.</title>
        <authorList>
            <consortium name="The Broad Institute Genomics Platform"/>
            <person name="Russ C."/>
            <person name="Tyler B."/>
            <person name="van West P."/>
            <person name="Dieguez-Uribeondo J."/>
            <person name="Young S.K."/>
            <person name="Zeng Q."/>
            <person name="Gargeya S."/>
            <person name="Fitzgerald M."/>
            <person name="Abouelleil A."/>
            <person name="Alvarado L."/>
            <person name="Chapman S.B."/>
            <person name="Gainer-Dewar J."/>
            <person name="Goldberg J."/>
            <person name="Griggs A."/>
            <person name="Gujja S."/>
            <person name="Hansen M."/>
            <person name="Howarth C."/>
            <person name="Imamovic A."/>
            <person name="Ireland A."/>
            <person name="Larimer J."/>
            <person name="McCowan C."/>
            <person name="Murphy C."/>
            <person name="Pearson M."/>
            <person name="Poon T.W."/>
            <person name="Priest M."/>
            <person name="Roberts A."/>
            <person name="Saif S."/>
            <person name="Shea T."/>
            <person name="Sykes S."/>
            <person name="Wortman J."/>
            <person name="Nusbaum C."/>
            <person name="Birren B."/>
        </authorList>
    </citation>
    <scope>NUCLEOTIDE SEQUENCE [LARGE SCALE GENOMIC DNA]</scope>
    <source>
        <strain evidence="8">NJM9701</strain>
    </source>
</reference>
<dbReference type="InterPro" id="IPR008271">
    <property type="entry name" value="Ser/Thr_kinase_AS"/>
</dbReference>
<evidence type="ECO:0000313" key="8">
    <source>
        <dbReference type="EMBL" id="ETV92301.1"/>
    </source>
</evidence>
<keyword evidence="5" id="KW-0472">Membrane</keyword>
<dbReference type="InterPro" id="IPR000719">
    <property type="entry name" value="Prot_kinase_dom"/>
</dbReference>
<dbReference type="InterPro" id="IPR011009">
    <property type="entry name" value="Kinase-like_dom_sf"/>
</dbReference>
<dbReference type="InterPro" id="IPR001245">
    <property type="entry name" value="Ser-Thr/Tyr_kinase_cat_dom"/>
</dbReference>
<dbReference type="PROSITE" id="PS00108">
    <property type="entry name" value="PROTEIN_KINASE_ST"/>
    <property type="match status" value="1"/>
</dbReference>
<organism evidence="8">
    <name type="scientific">Aphanomyces invadans</name>
    <dbReference type="NCBI Taxonomy" id="157072"/>
    <lineage>
        <taxon>Eukaryota</taxon>
        <taxon>Sar</taxon>
        <taxon>Stramenopiles</taxon>
        <taxon>Oomycota</taxon>
        <taxon>Saprolegniomycetes</taxon>
        <taxon>Saprolegniales</taxon>
        <taxon>Verrucalvaceae</taxon>
        <taxon>Aphanomyces</taxon>
    </lineage>
</organism>
<evidence type="ECO:0000256" key="6">
    <source>
        <dbReference type="SAM" id="SignalP"/>
    </source>
</evidence>
<dbReference type="PROSITE" id="PS00107">
    <property type="entry name" value="PROTEIN_KINASE_ATP"/>
    <property type="match status" value="1"/>
</dbReference>
<evidence type="ECO:0000256" key="2">
    <source>
        <dbReference type="ARBA" id="ARBA00022741"/>
    </source>
</evidence>
<dbReference type="Pfam" id="PF00069">
    <property type="entry name" value="Pkinase"/>
    <property type="match status" value="1"/>
</dbReference>
<keyword evidence="8" id="KW-0808">Transferase</keyword>
<dbReference type="InterPro" id="IPR032675">
    <property type="entry name" value="LRR_dom_sf"/>
</dbReference>
<dbReference type="SMART" id="SM00220">
    <property type="entry name" value="S_TKc"/>
    <property type="match status" value="1"/>
</dbReference>
<feature type="domain" description="Protein kinase" evidence="7">
    <location>
        <begin position="420"/>
        <end position="680"/>
    </location>
</feature>
<keyword evidence="5" id="KW-0812">Transmembrane</keyword>
<dbReference type="InterPro" id="IPR051681">
    <property type="entry name" value="Ser/Thr_Kinases-Pseudokinases"/>
</dbReference>
<dbReference type="PROSITE" id="PS50011">
    <property type="entry name" value="PROTEIN_KINASE_DOM"/>
    <property type="match status" value="1"/>
</dbReference>
<dbReference type="AlphaFoldDB" id="A0A024TFD8"/>
<evidence type="ECO:0000256" key="5">
    <source>
        <dbReference type="SAM" id="Phobius"/>
    </source>
</evidence>